<organism evidence="3 4">
    <name type="scientific">Puniceispirillum marinum (strain IMCC1322)</name>
    <dbReference type="NCBI Taxonomy" id="488538"/>
    <lineage>
        <taxon>Bacteria</taxon>
        <taxon>Pseudomonadati</taxon>
        <taxon>Pseudomonadota</taxon>
        <taxon>Alphaproteobacteria</taxon>
        <taxon>Candidatus Puniceispirillales</taxon>
        <taxon>Candidatus Puniceispirillaceae</taxon>
        <taxon>Candidatus Puniceispirillum</taxon>
    </lineage>
</organism>
<dbReference type="Gene3D" id="3.40.710.10">
    <property type="entry name" value="DD-peptidase/beta-lactamase superfamily"/>
    <property type="match status" value="1"/>
</dbReference>
<evidence type="ECO:0000313" key="4">
    <source>
        <dbReference type="Proteomes" id="UP000007460"/>
    </source>
</evidence>
<accession>D5BRY7</accession>
<proteinExistence type="predicted"/>
<dbReference type="GO" id="GO:0019875">
    <property type="term" value="F:6-aminohexanoate-dimer hydrolase activity"/>
    <property type="evidence" value="ECO:0007669"/>
    <property type="project" value="UniProtKB-EC"/>
</dbReference>
<evidence type="ECO:0000259" key="2">
    <source>
        <dbReference type="Pfam" id="PF00144"/>
    </source>
</evidence>
<dbReference type="STRING" id="488538.SAR116_0791"/>
<feature type="domain" description="Beta-lactamase-related" evidence="2">
    <location>
        <begin position="97"/>
        <end position="393"/>
    </location>
</feature>
<dbReference type="Proteomes" id="UP000007460">
    <property type="component" value="Chromosome"/>
</dbReference>
<dbReference type="InterPro" id="IPR012338">
    <property type="entry name" value="Beta-lactam/transpept-like"/>
</dbReference>
<dbReference type="EMBL" id="CP001751">
    <property type="protein sequence ID" value="ADE39034.1"/>
    <property type="molecule type" value="Genomic_DNA"/>
</dbReference>
<sequence>MSDNQQNDNATHDSLMKGAPPSPHDQVTLANWREPGFARWSFSHMRQLLPTSPIMAASPPLDLNEARQDLGSMRFTGADGKDMTLDTFLRNSQTDCFAVMQNGQLIYDWFDGFGAPDRPHIVFSVSKSLTALVVGVLVDQGVLDVTRTISAYVPEVAGSAYEDATLRQLLDMTVASSFVEDYEDVTGVFMAYRRASAWNPVEEGHTTDGLRAFLAKMPAAGDGQKHGEIHHYCSPHTDMLGWVIERVSGMSLSTLFSQLIMQPCGTRHESYITLDTFGAPRAAGGYCMAVHDLLQIAEMTRCEGALGGQQIVPASWISEFRNYADSRAWLKQKKGEGPRLFPKGTYRAKWYKPGFDEDEYCAIGIHGQWIWVNPKRETVIVRMASNGTAIDTDTDRDLLCALQAVARAVG</sequence>
<name>D5BRY7_PUNMI</name>
<dbReference type="InterPro" id="IPR001466">
    <property type="entry name" value="Beta-lactam-related"/>
</dbReference>
<dbReference type="Pfam" id="PF00144">
    <property type="entry name" value="Beta-lactamase"/>
    <property type="match status" value="1"/>
</dbReference>
<dbReference type="EC" id="3.5.1.46" evidence="3"/>
<keyword evidence="3" id="KW-0378">Hydrolase</keyword>
<dbReference type="eggNOG" id="COG1680">
    <property type="taxonomic scope" value="Bacteria"/>
</dbReference>
<dbReference type="AlphaFoldDB" id="D5BRY7"/>
<protein>
    <submittedName>
        <fullName evidence="3">Beta-lactamase family protein putative 6-aminohexanoate-dimer hydrolase</fullName>
        <ecNumber evidence="3">3.5.1.46</ecNumber>
    </submittedName>
</protein>
<evidence type="ECO:0000256" key="1">
    <source>
        <dbReference type="SAM" id="MobiDB-lite"/>
    </source>
</evidence>
<dbReference type="PANTHER" id="PTHR43283">
    <property type="entry name" value="BETA-LACTAMASE-RELATED"/>
    <property type="match status" value="1"/>
</dbReference>
<keyword evidence="4" id="KW-1185">Reference proteome</keyword>
<gene>
    <name evidence="3" type="ordered locus">SAR116_0791</name>
</gene>
<feature type="region of interest" description="Disordered" evidence="1">
    <location>
        <begin position="1"/>
        <end position="27"/>
    </location>
</feature>
<dbReference type="InterPro" id="IPR050789">
    <property type="entry name" value="Diverse_Enzym_Activities"/>
</dbReference>
<reference evidence="3 4" key="1">
    <citation type="journal article" date="2010" name="J. Bacteriol.">
        <title>Complete genome sequence of "Candidatus Puniceispirillum marinum" IMCC1322, a representative of the SAR116 clade in the Alphaproteobacteria.</title>
        <authorList>
            <person name="Oh H.M."/>
            <person name="Kwon K.K."/>
            <person name="Kang I."/>
            <person name="Kang S.G."/>
            <person name="Lee J.H."/>
            <person name="Kim S.J."/>
            <person name="Cho J.C."/>
        </authorList>
    </citation>
    <scope>NUCLEOTIDE SEQUENCE [LARGE SCALE GENOMIC DNA]</scope>
    <source>
        <strain evidence="3 4">IMCC1322</strain>
    </source>
</reference>
<dbReference type="HOGENOM" id="CLU_030169_0_1_5"/>
<dbReference type="PANTHER" id="PTHR43283:SF7">
    <property type="entry name" value="BETA-LACTAMASE-RELATED DOMAIN-CONTAINING PROTEIN"/>
    <property type="match status" value="1"/>
</dbReference>
<dbReference type="KEGG" id="apb:SAR116_0791"/>
<evidence type="ECO:0000313" key="3">
    <source>
        <dbReference type="EMBL" id="ADE39034.1"/>
    </source>
</evidence>
<dbReference type="SUPFAM" id="SSF56601">
    <property type="entry name" value="beta-lactamase/transpeptidase-like"/>
    <property type="match status" value="1"/>
</dbReference>